<dbReference type="Proteomes" id="UP000619101">
    <property type="component" value="Unassembled WGS sequence"/>
</dbReference>
<keyword evidence="2" id="KW-1185">Reference proteome</keyword>
<evidence type="ECO:0000313" key="1">
    <source>
        <dbReference type="EMBL" id="MBD8038716.1"/>
    </source>
</evidence>
<comment type="caution">
    <text evidence="1">The sequence shown here is derived from an EMBL/GenBank/DDBJ whole genome shotgun (WGS) entry which is preliminary data.</text>
</comment>
<sequence>MKRFENRSVITRMDYPNDNIGRDLKINEIAQAIHVINRRAKVVPDSSALYSLKYAVIKKLLLEQRATKLCVHRFKRVHQLHSIRDSRIDIQTIFVVVSCGEYTFHYPAEKQDIKDLKFEKKIVSIRNPRSEMSYASAKRLLLQYLQ</sequence>
<dbReference type="RefSeq" id="WP_191701779.1">
    <property type="nucleotide sequence ID" value="NZ_JACSPZ010000014.1"/>
</dbReference>
<dbReference type="EMBL" id="JACSPZ010000014">
    <property type="protein sequence ID" value="MBD8038716.1"/>
    <property type="molecule type" value="Genomic_DNA"/>
</dbReference>
<protein>
    <submittedName>
        <fullName evidence="1">Uncharacterized protein</fullName>
    </submittedName>
</protein>
<reference evidence="1 2" key="1">
    <citation type="submission" date="2020-08" db="EMBL/GenBank/DDBJ databases">
        <title>A Genomic Blueprint of the Chicken Gut Microbiome.</title>
        <authorList>
            <person name="Gilroy R."/>
            <person name="Ravi A."/>
            <person name="Getino M."/>
            <person name="Pursley I."/>
            <person name="Horton D.L."/>
            <person name="Alikhan N.-F."/>
            <person name="Baker D."/>
            <person name="Gharbi K."/>
            <person name="Hall N."/>
            <person name="Watson M."/>
            <person name="Adriaenssens E.M."/>
            <person name="Foster-Nyarko E."/>
            <person name="Jarju S."/>
            <person name="Secka A."/>
            <person name="Antonio M."/>
            <person name="Oren A."/>
            <person name="Chaudhuri R."/>
            <person name="La Ragione R.M."/>
            <person name="Hildebrand F."/>
            <person name="Pallen M.J."/>
        </authorList>
    </citation>
    <scope>NUCLEOTIDE SEQUENCE [LARGE SCALE GENOMIC DNA]</scope>
    <source>
        <strain evidence="1 2">A46</strain>
    </source>
</reference>
<gene>
    <name evidence="1" type="ORF">H9635_18385</name>
</gene>
<evidence type="ECO:0000313" key="2">
    <source>
        <dbReference type="Proteomes" id="UP000619101"/>
    </source>
</evidence>
<dbReference type="InterPro" id="IPR025552">
    <property type="entry name" value="YkyB"/>
</dbReference>
<accession>A0ABR8Y3B9</accession>
<dbReference type="Pfam" id="PF14177">
    <property type="entry name" value="YkyB"/>
    <property type="match status" value="1"/>
</dbReference>
<organism evidence="1 2">
    <name type="scientific">Solibacillus faecavium</name>
    <dbReference type="NCBI Taxonomy" id="2762221"/>
    <lineage>
        <taxon>Bacteria</taxon>
        <taxon>Bacillati</taxon>
        <taxon>Bacillota</taxon>
        <taxon>Bacilli</taxon>
        <taxon>Bacillales</taxon>
        <taxon>Caryophanaceae</taxon>
        <taxon>Solibacillus</taxon>
    </lineage>
</organism>
<name>A0ABR8Y3B9_9BACL</name>
<proteinExistence type="predicted"/>